<evidence type="ECO:0000256" key="1">
    <source>
        <dbReference type="SAM" id="Phobius"/>
    </source>
</evidence>
<feature type="transmembrane region" description="Helical" evidence="1">
    <location>
        <begin position="101"/>
        <end position="119"/>
    </location>
</feature>
<evidence type="ECO:0000313" key="3">
    <source>
        <dbReference type="Proteomes" id="UP000622687"/>
    </source>
</evidence>
<proteinExistence type="predicted"/>
<keyword evidence="1" id="KW-0812">Transmembrane</keyword>
<protein>
    <recommendedName>
        <fullName evidence="4">TM2 domain-containing protein</fullName>
    </recommendedName>
</protein>
<reference evidence="2" key="1">
    <citation type="submission" date="2020-12" db="EMBL/GenBank/DDBJ databases">
        <title>Clostridium thailandense sp. nov., a novel acetogenic bacterium isolated from peat land soil in Thailand.</title>
        <authorList>
            <person name="Chaikitkaew S."/>
            <person name="Birkeland N.K."/>
        </authorList>
    </citation>
    <scope>NUCLEOTIDE SEQUENCE</scope>
    <source>
        <strain evidence="2">DSM 17425</strain>
    </source>
</reference>
<dbReference type="RefSeq" id="WP_211142181.1">
    <property type="nucleotide sequence ID" value="NZ_JAEEGB010000007.1"/>
</dbReference>
<keyword evidence="3" id="KW-1185">Reference proteome</keyword>
<feature type="transmembrane region" description="Helical" evidence="1">
    <location>
        <begin position="34"/>
        <end position="60"/>
    </location>
</feature>
<feature type="transmembrane region" description="Helical" evidence="1">
    <location>
        <begin position="131"/>
        <end position="152"/>
    </location>
</feature>
<accession>A0A934HVG2</accession>
<keyword evidence="1" id="KW-0472">Membrane</keyword>
<keyword evidence="1" id="KW-1133">Transmembrane helix</keyword>
<gene>
    <name evidence="2" type="ORF">I6U51_08185</name>
</gene>
<evidence type="ECO:0008006" key="4">
    <source>
        <dbReference type="Google" id="ProtNLM"/>
    </source>
</evidence>
<comment type="caution">
    <text evidence="2">The sequence shown here is derived from an EMBL/GenBank/DDBJ whole genome shotgun (WGS) entry which is preliminary data.</text>
</comment>
<sequence length="171" mass="19514">MKHSKRVATFFSLVPGAGHMYLGLTRQGIQLMVLFFSTFFIAASFDLQFLAVFLPVIWFYSIFDTRSKSLSEDPLPNTNLPIFSDVNSMDDIFKNKPAEKYIAYILILMGVLSLINNIALPILRDYFDYRIILYVKSLIISFIFIVIGCTLLKSKKVSIKKSGDELCSQEE</sequence>
<organism evidence="2 3">
    <name type="scientific">Clostridium aciditolerans</name>
    <dbReference type="NCBI Taxonomy" id="339861"/>
    <lineage>
        <taxon>Bacteria</taxon>
        <taxon>Bacillati</taxon>
        <taxon>Bacillota</taxon>
        <taxon>Clostridia</taxon>
        <taxon>Eubacteriales</taxon>
        <taxon>Clostridiaceae</taxon>
        <taxon>Clostridium</taxon>
    </lineage>
</organism>
<dbReference type="EMBL" id="JAEEGB010000007">
    <property type="protein sequence ID" value="MBI6872689.1"/>
    <property type="molecule type" value="Genomic_DNA"/>
</dbReference>
<name>A0A934HVG2_9CLOT</name>
<dbReference type="AlphaFoldDB" id="A0A934HVG2"/>
<evidence type="ECO:0000313" key="2">
    <source>
        <dbReference type="EMBL" id="MBI6872689.1"/>
    </source>
</evidence>
<dbReference type="Proteomes" id="UP000622687">
    <property type="component" value="Unassembled WGS sequence"/>
</dbReference>